<evidence type="ECO:0000313" key="2">
    <source>
        <dbReference type="Proteomes" id="UP000274593"/>
    </source>
</evidence>
<gene>
    <name evidence="1" type="ORF">D6T69_07015</name>
</gene>
<name>A0A3Q8RRH6_9FLAO</name>
<dbReference type="AlphaFoldDB" id="A0A3Q8RRH6"/>
<keyword evidence="2" id="KW-1185">Reference proteome</keyword>
<accession>A0A3Q8RRH6</accession>
<dbReference type="InterPro" id="IPR026341">
    <property type="entry name" value="T9SS_type_B"/>
</dbReference>
<protein>
    <submittedName>
        <fullName evidence="1">Gliding motility-associated C-terminal domain-containing protein</fullName>
    </submittedName>
</protein>
<dbReference type="EMBL" id="CP032548">
    <property type="protein sequence ID" value="AZJ35283.1"/>
    <property type="molecule type" value="Genomic_DNA"/>
</dbReference>
<organism evidence="1 2">
    <name type="scientific">Tenacibaculum singaporense</name>
    <dbReference type="NCBI Taxonomy" id="2358479"/>
    <lineage>
        <taxon>Bacteria</taxon>
        <taxon>Pseudomonadati</taxon>
        <taxon>Bacteroidota</taxon>
        <taxon>Flavobacteriia</taxon>
        <taxon>Flavobacteriales</taxon>
        <taxon>Flavobacteriaceae</taxon>
        <taxon>Tenacibaculum</taxon>
    </lineage>
</organism>
<sequence length="429" mass="48532">MVQTIIGIKLMVLLYNKLIIMKEKIISSIIMCFVIAVKAQTINTGTLYISENTLISIHEDLFIKDYGAITNDGDLYVFKNFTNNGKFKFSNNEITGFTSFVGNDNQTISGKGTSSFMFVEFDNQSADLAFNLNKEIEIVGTTFFENGILKAEENGMVTYLNGATNTGVSNKSYVNNKVQKRGNESFTFPVGDYQSKIFVPRMVTISAPSDPTTNFYACFNWEKANLDFDKKEEDIGLIDMNEFWEIQNKSNDELVALTLTWSDVTTPEDIYSDPSKIIIVRWNGEEWIKEREGISIDVSGKSITAKVSGYGVFTLACEKKRGTIDPVIDFSVSNSFSPDGDGVNDEFVIPDLAENYPKFKMKIYNRYGNVVYEYSNNNELNPTWWDGKSYGKLTLTGETKVMPAATYWYVVDFNDGKTKPYQGWLYLNK</sequence>
<proteinExistence type="predicted"/>
<reference evidence="1 2" key="1">
    <citation type="submission" date="2018-09" db="EMBL/GenBank/DDBJ databases">
        <title>Insights into the microbiota of Asian seabass (Lates calcarifer) with tenacibaculosis symptoms and description of sp. nov. Tenacibaculum singaporense.</title>
        <authorList>
            <person name="Miyake S."/>
            <person name="Soh M."/>
            <person name="Azman M.N."/>
            <person name="Ngoh S.Y."/>
            <person name="Orban L."/>
        </authorList>
    </citation>
    <scope>NUCLEOTIDE SEQUENCE [LARGE SCALE GENOMIC DNA]</scope>
    <source>
        <strain evidence="1 2">DSM 106434</strain>
    </source>
</reference>
<dbReference type="KEGG" id="tsig:D6T69_07015"/>
<dbReference type="Pfam" id="PF13585">
    <property type="entry name" value="CHU_C"/>
    <property type="match status" value="1"/>
</dbReference>
<dbReference type="NCBIfam" id="TIGR04131">
    <property type="entry name" value="Bac_Flav_CTERM"/>
    <property type="match status" value="1"/>
</dbReference>
<dbReference type="Proteomes" id="UP000274593">
    <property type="component" value="Chromosome"/>
</dbReference>
<evidence type="ECO:0000313" key="1">
    <source>
        <dbReference type="EMBL" id="AZJ35283.1"/>
    </source>
</evidence>